<evidence type="ECO:0000313" key="4">
    <source>
        <dbReference type="Proteomes" id="UP000317893"/>
    </source>
</evidence>
<comment type="caution">
    <text evidence="3">The sequence shown here is derived from an EMBL/GenBank/DDBJ whole genome shotgun (WGS) entry which is preliminary data.</text>
</comment>
<organism evidence="3 4">
    <name type="scientific">Lapillicoccus jejuensis</name>
    <dbReference type="NCBI Taxonomy" id="402171"/>
    <lineage>
        <taxon>Bacteria</taxon>
        <taxon>Bacillati</taxon>
        <taxon>Actinomycetota</taxon>
        <taxon>Actinomycetes</taxon>
        <taxon>Micrococcales</taxon>
        <taxon>Intrasporangiaceae</taxon>
        <taxon>Lapillicoccus</taxon>
    </lineage>
</organism>
<dbReference type="Proteomes" id="UP000317893">
    <property type="component" value="Unassembled WGS sequence"/>
</dbReference>
<dbReference type="InterPro" id="IPR036291">
    <property type="entry name" value="NAD(P)-bd_dom_sf"/>
</dbReference>
<dbReference type="EMBL" id="VFMN01000001">
    <property type="protein sequence ID" value="TQJ09857.1"/>
    <property type="molecule type" value="Genomic_DNA"/>
</dbReference>
<keyword evidence="4" id="KW-1185">Reference proteome</keyword>
<accession>A0A542E3F6</accession>
<dbReference type="OrthoDB" id="151996at2"/>
<dbReference type="PRINTS" id="PR00081">
    <property type="entry name" value="GDHRDH"/>
</dbReference>
<dbReference type="SUPFAM" id="SSF51735">
    <property type="entry name" value="NAD(P)-binding Rossmann-fold domains"/>
    <property type="match status" value="1"/>
</dbReference>
<dbReference type="Gene3D" id="3.40.50.720">
    <property type="entry name" value="NAD(P)-binding Rossmann-like Domain"/>
    <property type="match status" value="1"/>
</dbReference>
<dbReference type="CDD" id="cd05233">
    <property type="entry name" value="SDR_c"/>
    <property type="match status" value="1"/>
</dbReference>
<evidence type="ECO:0000256" key="2">
    <source>
        <dbReference type="ARBA" id="ARBA00023002"/>
    </source>
</evidence>
<dbReference type="Pfam" id="PF00106">
    <property type="entry name" value="adh_short"/>
    <property type="match status" value="1"/>
</dbReference>
<dbReference type="GO" id="GO:0016616">
    <property type="term" value="F:oxidoreductase activity, acting on the CH-OH group of donors, NAD or NADP as acceptor"/>
    <property type="evidence" value="ECO:0007669"/>
    <property type="project" value="TreeGrafter"/>
</dbReference>
<dbReference type="InterPro" id="IPR002347">
    <property type="entry name" value="SDR_fam"/>
</dbReference>
<sequence>MSSEPGAGGLGGGGLGSGGLGGGGLGGSAIVTGAARGIGAAVTARLAAAGRHVYAVDTCRGEDGGTSYPLGRREDLEAVAAAHPGRVTPVVADAADGAAMVELVTRVGSERGDLTSVVAAAAVIAGGDAQWETGDDVLDRLWREDLLTVWRTAHASLPSLLRRDPAARPAFVAVASAAGLQGLYHLSAYCTVKHAVVGLVRGLAADVTGTGVTVAAVCPGSTDTPMLAETARLYGLDDVAPLVAHQAVGRALDPDEVAGVVVHACTAGPVLAGAVLTATGGFAG</sequence>
<dbReference type="NCBIfam" id="NF040491">
    <property type="entry name" value="SDR_subfam_4"/>
    <property type="match status" value="1"/>
</dbReference>
<evidence type="ECO:0000313" key="3">
    <source>
        <dbReference type="EMBL" id="TQJ09857.1"/>
    </source>
</evidence>
<gene>
    <name evidence="3" type="ORF">FB458_2973</name>
</gene>
<dbReference type="AlphaFoldDB" id="A0A542E3F6"/>
<protein>
    <submittedName>
        <fullName evidence="3">SDR family mycofactocin-dependent oxidoreductase</fullName>
    </submittedName>
</protein>
<dbReference type="NCBIfam" id="TIGR04504">
    <property type="entry name" value="SDR_subfam_2"/>
    <property type="match status" value="1"/>
</dbReference>
<dbReference type="PANTHER" id="PTHR42760">
    <property type="entry name" value="SHORT-CHAIN DEHYDROGENASES/REDUCTASES FAMILY MEMBER"/>
    <property type="match status" value="1"/>
</dbReference>
<name>A0A542E3F6_9MICO</name>
<dbReference type="RefSeq" id="WP_141849156.1">
    <property type="nucleotide sequence ID" value="NZ_BAAAPR010000007.1"/>
</dbReference>
<evidence type="ECO:0000256" key="1">
    <source>
        <dbReference type="ARBA" id="ARBA00006484"/>
    </source>
</evidence>
<reference evidence="3 4" key="1">
    <citation type="submission" date="2019-06" db="EMBL/GenBank/DDBJ databases">
        <title>Sequencing the genomes of 1000 actinobacteria strains.</title>
        <authorList>
            <person name="Klenk H.-P."/>
        </authorList>
    </citation>
    <scope>NUCLEOTIDE SEQUENCE [LARGE SCALE GENOMIC DNA]</scope>
    <source>
        <strain evidence="3 4">DSM 18607</strain>
    </source>
</reference>
<comment type="similarity">
    <text evidence="1">Belongs to the short-chain dehydrogenases/reductases (SDR) family.</text>
</comment>
<keyword evidence="2" id="KW-0560">Oxidoreductase</keyword>
<proteinExistence type="inferred from homology"/>
<dbReference type="PANTHER" id="PTHR42760:SF133">
    <property type="entry name" value="3-OXOACYL-[ACYL-CARRIER-PROTEIN] REDUCTASE"/>
    <property type="match status" value="1"/>
</dbReference>
<dbReference type="InterPro" id="IPR030981">
    <property type="entry name" value="SDR_subfam_2"/>
</dbReference>